<evidence type="ECO:0000313" key="2">
    <source>
        <dbReference type="RefSeq" id="XP_027193537.1"/>
    </source>
</evidence>
<accession>A0A3Q7YEV8</accession>
<sequence>MMVEPVSAINLNGQRMQLILVNLCIFRLVKKTAVRQYCMIRSFKCWGKHFPCSRYWQELEVCYIIQVLSSAVLNLFLMLQQVQWHLLLDGKKQETKVSS</sequence>
<dbReference type="RefSeq" id="XP_027193537.1">
    <property type="nucleotide sequence ID" value="XM_027337736.1"/>
</dbReference>
<name>A0A3Q7YEV8_CICAR</name>
<reference evidence="2" key="1">
    <citation type="submission" date="2025-08" db="UniProtKB">
        <authorList>
            <consortium name="RefSeq"/>
        </authorList>
    </citation>
    <scope>IDENTIFICATION</scope>
    <source>
        <tissue evidence="2">Etiolated seedlings</tissue>
    </source>
</reference>
<proteinExistence type="predicted"/>
<dbReference type="Proteomes" id="UP000087171">
    <property type="component" value="Unplaced"/>
</dbReference>
<keyword evidence="1" id="KW-1185">Reference proteome</keyword>
<protein>
    <submittedName>
        <fullName evidence="2">Uncharacterized protein LOC101493605 isoform X3</fullName>
    </submittedName>
</protein>
<gene>
    <name evidence="2" type="primary">LOC101493605</name>
</gene>
<dbReference type="AlphaFoldDB" id="A0A3Q7YEV8"/>
<evidence type="ECO:0000313" key="1">
    <source>
        <dbReference type="Proteomes" id="UP000087171"/>
    </source>
</evidence>
<organism evidence="1 2">
    <name type="scientific">Cicer arietinum</name>
    <name type="common">Chickpea</name>
    <name type="synonym">Garbanzo</name>
    <dbReference type="NCBI Taxonomy" id="3827"/>
    <lineage>
        <taxon>Eukaryota</taxon>
        <taxon>Viridiplantae</taxon>
        <taxon>Streptophyta</taxon>
        <taxon>Embryophyta</taxon>
        <taxon>Tracheophyta</taxon>
        <taxon>Spermatophyta</taxon>
        <taxon>Magnoliopsida</taxon>
        <taxon>eudicotyledons</taxon>
        <taxon>Gunneridae</taxon>
        <taxon>Pentapetalae</taxon>
        <taxon>rosids</taxon>
        <taxon>fabids</taxon>
        <taxon>Fabales</taxon>
        <taxon>Fabaceae</taxon>
        <taxon>Papilionoideae</taxon>
        <taxon>50 kb inversion clade</taxon>
        <taxon>NPAAA clade</taxon>
        <taxon>Hologalegina</taxon>
        <taxon>IRL clade</taxon>
        <taxon>Cicereae</taxon>
        <taxon>Cicer</taxon>
    </lineage>
</organism>